<sequence length="42" mass="4799">MSATDHLSDIIILMHVCDDKKKNKLLNKSRIIKENGIALHIQ</sequence>
<dbReference type="EMBL" id="GGEC01025647">
    <property type="protein sequence ID" value="MBX06131.1"/>
    <property type="molecule type" value="Transcribed_RNA"/>
</dbReference>
<accession>A0A2P2KK86</accession>
<dbReference type="AlphaFoldDB" id="A0A2P2KK86"/>
<proteinExistence type="predicted"/>
<reference evidence="1" key="1">
    <citation type="submission" date="2018-02" db="EMBL/GenBank/DDBJ databases">
        <title>Rhizophora mucronata_Transcriptome.</title>
        <authorList>
            <person name="Meera S.P."/>
            <person name="Sreeshan A."/>
            <person name="Augustine A."/>
        </authorList>
    </citation>
    <scope>NUCLEOTIDE SEQUENCE</scope>
    <source>
        <tissue evidence="1">Leaf</tissue>
    </source>
</reference>
<name>A0A2P2KK86_RHIMU</name>
<organism evidence="1">
    <name type="scientific">Rhizophora mucronata</name>
    <name type="common">Asiatic mangrove</name>
    <dbReference type="NCBI Taxonomy" id="61149"/>
    <lineage>
        <taxon>Eukaryota</taxon>
        <taxon>Viridiplantae</taxon>
        <taxon>Streptophyta</taxon>
        <taxon>Embryophyta</taxon>
        <taxon>Tracheophyta</taxon>
        <taxon>Spermatophyta</taxon>
        <taxon>Magnoliopsida</taxon>
        <taxon>eudicotyledons</taxon>
        <taxon>Gunneridae</taxon>
        <taxon>Pentapetalae</taxon>
        <taxon>rosids</taxon>
        <taxon>fabids</taxon>
        <taxon>Malpighiales</taxon>
        <taxon>Rhizophoraceae</taxon>
        <taxon>Rhizophora</taxon>
    </lineage>
</organism>
<evidence type="ECO:0000313" key="1">
    <source>
        <dbReference type="EMBL" id="MBX06131.1"/>
    </source>
</evidence>
<protein>
    <submittedName>
        <fullName evidence="1">Uncharacterized protein</fullName>
    </submittedName>
</protein>